<evidence type="ECO:0000256" key="11">
    <source>
        <dbReference type="ARBA" id="ARBA00023026"/>
    </source>
</evidence>
<evidence type="ECO:0000313" key="18">
    <source>
        <dbReference type="Proteomes" id="UP001152607"/>
    </source>
</evidence>
<organism evidence="17 18">
    <name type="scientific">Periconia digitata</name>
    <dbReference type="NCBI Taxonomy" id="1303443"/>
    <lineage>
        <taxon>Eukaryota</taxon>
        <taxon>Fungi</taxon>
        <taxon>Dikarya</taxon>
        <taxon>Ascomycota</taxon>
        <taxon>Pezizomycotina</taxon>
        <taxon>Dothideomycetes</taxon>
        <taxon>Pleosporomycetidae</taxon>
        <taxon>Pleosporales</taxon>
        <taxon>Massarineae</taxon>
        <taxon>Periconiaceae</taxon>
        <taxon>Periconia</taxon>
    </lineage>
</organism>
<comment type="function">
    <text evidence="2">Extracellular metalloprotease that contributes to pathogenicity.</text>
</comment>
<keyword evidence="18" id="KW-1185">Reference proteome</keyword>
<evidence type="ECO:0000256" key="6">
    <source>
        <dbReference type="ARBA" id="ARBA00022670"/>
    </source>
</evidence>
<evidence type="ECO:0000256" key="2">
    <source>
        <dbReference type="ARBA" id="ARBA00003091"/>
    </source>
</evidence>
<comment type="cofactor">
    <cofactor evidence="1">
        <name>Zn(2+)</name>
        <dbReference type="ChEBI" id="CHEBI:29105"/>
    </cofactor>
</comment>
<evidence type="ECO:0000256" key="10">
    <source>
        <dbReference type="ARBA" id="ARBA00022833"/>
    </source>
</evidence>
<dbReference type="EMBL" id="CAOQHR010000001">
    <property type="protein sequence ID" value="CAI6262776.1"/>
    <property type="molecule type" value="Genomic_DNA"/>
</dbReference>
<dbReference type="GO" id="GO:0006508">
    <property type="term" value="P:proteolysis"/>
    <property type="evidence" value="ECO:0007669"/>
    <property type="project" value="UniProtKB-KW"/>
</dbReference>
<evidence type="ECO:0000256" key="9">
    <source>
        <dbReference type="ARBA" id="ARBA00022801"/>
    </source>
</evidence>
<dbReference type="GO" id="GO:0004181">
    <property type="term" value="F:metallocarboxypeptidase activity"/>
    <property type="evidence" value="ECO:0007669"/>
    <property type="project" value="InterPro"/>
</dbReference>
<evidence type="ECO:0000256" key="5">
    <source>
        <dbReference type="ARBA" id="ARBA00022525"/>
    </source>
</evidence>
<evidence type="ECO:0000256" key="13">
    <source>
        <dbReference type="ARBA" id="ARBA00023145"/>
    </source>
</evidence>
<keyword evidence="9" id="KW-0378">Hydrolase</keyword>
<feature type="domain" description="Peptidase M14" evidence="16">
    <location>
        <begin position="122"/>
        <end position="423"/>
    </location>
</feature>
<keyword evidence="5" id="KW-0964">Secreted</keyword>
<dbReference type="PROSITE" id="PS52035">
    <property type="entry name" value="PEPTIDASE_M14"/>
    <property type="match status" value="1"/>
</dbReference>
<dbReference type="Gene3D" id="3.40.630.10">
    <property type="entry name" value="Zn peptidases"/>
    <property type="match status" value="1"/>
</dbReference>
<dbReference type="PRINTS" id="PR00765">
    <property type="entry name" value="CRBOXYPTASEA"/>
</dbReference>
<sequence>MKASLFLLSSIVSLVSAVSVPRTTEKVDYTGFKALRVTLPESSSELEAQIEELAIHVLNPGVAEHLDVVVSPDQVDAITALVSDTTVLVEDVGAAIAEEGELVSSDDEMSVQAVPQESWFTAYHPYADHLTFLRDLQAGFTSQSEIITTGTSVQGRVLTGIHIWGSGGKGSKPAVIIHGTVHAREWITTMTTEYLAWQLLTKYGSDATIKAMVDKFDYYIIPIVNPDGFAYTQTGDRLWRKNRQTVSSSTCLGRDINRNWPFQWSTAGGASTSPCSETYKGLAAGDAPENLGLRTQVDQLRAGRGIALYLDVHSYGQYILWPFGYSCSAVVDTNAAYRSLATRAAAAIRAVSGTAYTFGPSCSTLYATTGSSVDHIDQVGDAKFALTIELRDKGTYGFVLPANQIQPTVRETWAGFVSMVQDA</sequence>
<dbReference type="Pfam" id="PF00246">
    <property type="entry name" value="Peptidase_M14"/>
    <property type="match status" value="1"/>
</dbReference>
<keyword evidence="12" id="KW-0482">Metalloprotease</keyword>
<dbReference type="GO" id="GO:0005576">
    <property type="term" value="C:extracellular region"/>
    <property type="evidence" value="ECO:0007669"/>
    <property type="project" value="UniProtKB-SubCell"/>
</dbReference>
<keyword evidence="8 15" id="KW-0732">Signal</keyword>
<evidence type="ECO:0000256" key="7">
    <source>
        <dbReference type="ARBA" id="ARBA00022723"/>
    </source>
</evidence>
<evidence type="ECO:0000256" key="1">
    <source>
        <dbReference type="ARBA" id="ARBA00001947"/>
    </source>
</evidence>
<keyword evidence="7" id="KW-0479">Metal-binding</keyword>
<keyword evidence="6" id="KW-0645">Protease</keyword>
<dbReference type="InterPro" id="IPR000834">
    <property type="entry name" value="Peptidase_M14"/>
</dbReference>
<keyword evidence="11" id="KW-0843">Virulence</keyword>
<feature type="active site" description="Proton donor/acceptor" evidence="14">
    <location>
        <position position="389"/>
    </location>
</feature>
<dbReference type="PANTHER" id="PTHR11705">
    <property type="entry name" value="PROTEASE FAMILY M14 CARBOXYPEPTIDASE A,B"/>
    <property type="match status" value="1"/>
</dbReference>
<feature type="signal peptide" evidence="15">
    <location>
        <begin position="1"/>
        <end position="17"/>
    </location>
</feature>
<comment type="similarity">
    <text evidence="4 14">Belongs to the peptidase M14 family.</text>
</comment>
<reference evidence="17" key="1">
    <citation type="submission" date="2023-01" db="EMBL/GenBank/DDBJ databases">
        <authorList>
            <person name="Van Ghelder C."/>
            <person name="Rancurel C."/>
        </authorList>
    </citation>
    <scope>NUCLEOTIDE SEQUENCE</scope>
    <source>
        <strain evidence="17">CNCM I-4278</strain>
    </source>
</reference>
<dbReference type="CDD" id="cd03860">
    <property type="entry name" value="M14_CP_A-B_like"/>
    <property type="match status" value="1"/>
</dbReference>
<evidence type="ECO:0000256" key="14">
    <source>
        <dbReference type="PROSITE-ProRule" id="PRU01379"/>
    </source>
</evidence>
<evidence type="ECO:0000256" key="3">
    <source>
        <dbReference type="ARBA" id="ARBA00004613"/>
    </source>
</evidence>
<dbReference type="GO" id="GO:0008270">
    <property type="term" value="F:zinc ion binding"/>
    <property type="evidence" value="ECO:0007669"/>
    <property type="project" value="InterPro"/>
</dbReference>
<gene>
    <name evidence="17" type="ORF">PDIGIT_LOCUS1416</name>
</gene>
<dbReference type="AlphaFoldDB" id="A0A9W4XH62"/>
<keyword evidence="13" id="KW-0865">Zymogen</keyword>
<evidence type="ECO:0000256" key="8">
    <source>
        <dbReference type="ARBA" id="ARBA00022729"/>
    </source>
</evidence>
<evidence type="ECO:0000256" key="4">
    <source>
        <dbReference type="ARBA" id="ARBA00005988"/>
    </source>
</evidence>
<dbReference type="FunFam" id="3.40.630.10:FF:000165">
    <property type="entry name" value="Glucan 1,4-alpha-glucosidase, putative"/>
    <property type="match status" value="1"/>
</dbReference>
<dbReference type="Proteomes" id="UP001152607">
    <property type="component" value="Unassembled WGS sequence"/>
</dbReference>
<dbReference type="OrthoDB" id="3626597at2759"/>
<name>A0A9W4XH62_9PLEO</name>
<accession>A0A9W4XH62</accession>
<dbReference type="SMART" id="SM00631">
    <property type="entry name" value="Zn_pept"/>
    <property type="match status" value="1"/>
</dbReference>
<proteinExistence type="inferred from homology"/>
<evidence type="ECO:0000313" key="17">
    <source>
        <dbReference type="EMBL" id="CAI6262776.1"/>
    </source>
</evidence>
<dbReference type="SUPFAM" id="SSF53187">
    <property type="entry name" value="Zn-dependent exopeptidases"/>
    <property type="match status" value="1"/>
</dbReference>
<comment type="subcellular location">
    <subcellularLocation>
        <location evidence="3">Secreted</location>
    </subcellularLocation>
</comment>
<keyword evidence="10" id="KW-0862">Zinc</keyword>
<evidence type="ECO:0000256" key="12">
    <source>
        <dbReference type="ARBA" id="ARBA00023049"/>
    </source>
</evidence>
<comment type="caution">
    <text evidence="17">The sequence shown here is derived from an EMBL/GenBank/DDBJ whole genome shotgun (WGS) entry which is preliminary data.</text>
</comment>
<protein>
    <recommendedName>
        <fullName evidence="16">Peptidase M14 domain-containing protein</fullName>
    </recommendedName>
</protein>
<evidence type="ECO:0000256" key="15">
    <source>
        <dbReference type="SAM" id="SignalP"/>
    </source>
</evidence>
<dbReference type="InterPro" id="IPR057246">
    <property type="entry name" value="CARBOXYPEPT_ZN_1"/>
</dbReference>
<evidence type="ECO:0000259" key="16">
    <source>
        <dbReference type="PROSITE" id="PS52035"/>
    </source>
</evidence>
<dbReference type="PROSITE" id="PS00132">
    <property type="entry name" value="CARBOXYPEPT_ZN_1"/>
    <property type="match status" value="1"/>
</dbReference>
<feature type="chain" id="PRO_5040967600" description="Peptidase M14 domain-containing protein" evidence="15">
    <location>
        <begin position="18"/>
        <end position="423"/>
    </location>
</feature>
<dbReference type="PANTHER" id="PTHR11705:SF143">
    <property type="entry name" value="SLL0236 PROTEIN"/>
    <property type="match status" value="1"/>
</dbReference>